<name>A0A6A4S7K9_SCOMX</name>
<dbReference type="GO" id="GO:0030425">
    <property type="term" value="C:dendrite"/>
    <property type="evidence" value="ECO:0007669"/>
    <property type="project" value="TreeGrafter"/>
</dbReference>
<dbReference type="SUPFAM" id="SSF48366">
    <property type="entry name" value="Ras GEF"/>
    <property type="match status" value="1"/>
</dbReference>
<accession>A0A6A4S7K9</accession>
<feature type="domain" description="N-terminal Ras-GEF" evidence="6">
    <location>
        <begin position="829"/>
        <end position="954"/>
    </location>
</feature>
<dbReference type="InterPro" id="IPR023578">
    <property type="entry name" value="Ras_GEF_dom_sf"/>
</dbReference>
<protein>
    <recommendedName>
        <fullName evidence="10">Kinase non-catalytic C-lobe domain-containing protein 1</fullName>
    </recommendedName>
</protein>
<evidence type="ECO:0008006" key="10">
    <source>
        <dbReference type="Google" id="ProtNLM"/>
    </source>
</evidence>
<feature type="region of interest" description="Disordered" evidence="4">
    <location>
        <begin position="576"/>
        <end position="634"/>
    </location>
</feature>
<sequence length="1320" mass="146695">MDTSEGDGMILADDMDCRSHNSSPVRRRAQQRVNRVRGALNRSCSVPDSNNPPCLSPPTHGDISVPVSDLTEIGADEHLSCESVWSNRLQRLNRGMSCESYRHSSNEDHANLAVDTQMSQENQDAAETSCSGEARGQEWHECESKGCIQDLAFPCAPCQDLEMAQESCGDQSSFDHSLYIPNNHMTKSMLCLNEECQDEWISLRELLTRCGRRLTVNELWALCYACLSSLQTYIDFPAYLCLDTLYVGCEGEVLFLKPKNIECFAGPRDEFYLAPEYQEHGIVTEKVCVYGVAAILWSTAKFGLSPTQKLAMPRKLKRLLLEMAKRTPIERPTIIMAKKDPTTGHLSLVPVQVRAPESLLGLDINLTLVPQPLQGLITVPENSEGPFVNCRRVPVSSGPQEYDPPSYFSGSSIISGSPLEHSVTRALHGQKNPGTQVENQFPSESISHKVHPALQEVIDLLKGEFSLDGYSDDGQEDIAMGEYIFSLKELQYHTFASVVKGRFSDLYWEDDLLGVLHCMVNYSPSTLGSNEQSPSKAGERVDLTPPLIATARREKRKVCLYGHLDLNGNIHISSPASVDSWDESEAQSGHEEKETSQQCISGGVSTDSSDTQVMEGGDHSVGGSDESPSEAEFLSGREEGLLGAHDDEQMRPDCWEDMEDSDSLVSEQLLFPGTRAGGPGLSLSPAWPLAFFGEECFGPEVIQYAMNLGRHSGSPCLDVKTQELQQQLIIETRNLKKTRNFYQKLIQQERKNKGSGSKLMVSKLRSQLEELRSKVAFLDCVKNYLEILSVEQWGLEVSLLPSLAVSGPGSLDLQSSEDPSVLNFGTSKGHRTLQAGSPLGLMAYLYTRNAAVEGYIQQFLYIYRFFCTPEQLLQFIMDKFISTAREGPDVSGDREKIFHRSLDLLQFWITDCQQVDFTPKSSLVDTLENFLNTKVIPVDSRGQNLLAALHSPPSTSWNHGRGSLVSIEEEDDSVCLHSSTEDLGRKWRISRVVEPSASMPKEKTFSIAAALPMPCYGALVDDPANISLHSEEQLPFSQNEYSTQHIAQQLTLLQQEMFQGCHPVHFLNSRVQGISDKVSIPNKNVSQHIPPAESSSLHVCEGTSSDSHLQRLLAYASSVTNWISSEIVICDSAKAQVALVTKYLWVGKHCYESRNFATAMQVLGGLENVIVRQLPVFLKSDDLCLMGGEHSRTKPTLPPAHILAMHVQQLEIGAFTLTTGAYKWTKLRVLHVASSSHPSIHVCSRSIAKVVSQVHAFQEAMYSYSPDRELQAYLRRRIARLANSDIHLLAADNDANFQQSSERQTRRIQDTLRRVKATFQ</sequence>
<dbReference type="Gene3D" id="1.20.870.10">
    <property type="entry name" value="Son of sevenless (SoS) protein Chain: S domain 1"/>
    <property type="match status" value="1"/>
</dbReference>
<dbReference type="SMART" id="SM00147">
    <property type="entry name" value="RasGEF"/>
    <property type="match status" value="1"/>
</dbReference>
<feature type="domain" description="KIND" evidence="7">
    <location>
        <begin position="201"/>
        <end position="400"/>
    </location>
</feature>
<dbReference type="GO" id="GO:0032045">
    <property type="term" value="C:guanyl-nucleotide exchange factor complex"/>
    <property type="evidence" value="ECO:0007669"/>
    <property type="project" value="TreeGrafter"/>
</dbReference>
<gene>
    <name evidence="8" type="ORF">F2P81_019933</name>
</gene>
<dbReference type="Proteomes" id="UP000438429">
    <property type="component" value="Unassembled WGS sequence"/>
</dbReference>
<dbReference type="GO" id="GO:0007264">
    <property type="term" value="P:small GTPase-mediated signal transduction"/>
    <property type="evidence" value="ECO:0007669"/>
    <property type="project" value="InterPro"/>
</dbReference>
<evidence type="ECO:0000259" key="7">
    <source>
        <dbReference type="PROSITE" id="PS51377"/>
    </source>
</evidence>
<dbReference type="InterPro" id="IPR036964">
    <property type="entry name" value="RASGEF_cat_dom_sf"/>
</dbReference>
<evidence type="ECO:0000256" key="3">
    <source>
        <dbReference type="PROSITE-ProRule" id="PRU00168"/>
    </source>
</evidence>
<dbReference type="CDD" id="cd06224">
    <property type="entry name" value="REM"/>
    <property type="match status" value="1"/>
</dbReference>
<dbReference type="GO" id="GO:0048814">
    <property type="term" value="P:regulation of dendrite morphogenesis"/>
    <property type="evidence" value="ECO:0007669"/>
    <property type="project" value="TreeGrafter"/>
</dbReference>
<keyword evidence="2" id="KW-0677">Repeat</keyword>
<evidence type="ECO:0000259" key="5">
    <source>
        <dbReference type="PROSITE" id="PS50009"/>
    </source>
</evidence>
<dbReference type="InterPro" id="IPR011009">
    <property type="entry name" value="Kinase-like_dom_sf"/>
</dbReference>
<feature type="compositionally biased region" description="Polar residues" evidence="4">
    <location>
        <begin position="596"/>
        <end position="612"/>
    </location>
</feature>
<dbReference type="GO" id="GO:0005085">
    <property type="term" value="F:guanyl-nucleotide exchange factor activity"/>
    <property type="evidence" value="ECO:0007669"/>
    <property type="project" value="UniProtKB-KW"/>
</dbReference>
<dbReference type="PANTHER" id="PTHR21560">
    <property type="entry name" value="VERY KIND PROTEIN"/>
    <property type="match status" value="1"/>
</dbReference>
<dbReference type="GO" id="GO:0043025">
    <property type="term" value="C:neuronal cell body"/>
    <property type="evidence" value="ECO:0007669"/>
    <property type="project" value="TreeGrafter"/>
</dbReference>
<dbReference type="InterPro" id="IPR011019">
    <property type="entry name" value="KIND_dom"/>
</dbReference>
<dbReference type="Pfam" id="PF00618">
    <property type="entry name" value="RasGEF_N"/>
    <property type="match status" value="1"/>
</dbReference>
<comment type="caution">
    <text evidence="8">The sequence shown here is derived from an EMBL/GenBank/DDBJ whole genome shotgun (WGS) entry which is preliminary data.</text>
</comment>
<evidence type="ECO:0000256" key="1">
    <source>
        <dbReference type="ARBA" id="ARBA00022658"/>
    </source>
</evidence>
<dbReference type="Gene3D" id="1.10.510.10">
    <property type="entry name" value="Transferase(Phosphotransferase) domain 1"/>
    <property type="match status" value="1"/>
</dbReference>
<dbReference type="SMART" id="SM00750">
    <property type="entry name" value="KIND"/>
    <property type="match status" value="1"/>
</dbReference>
<dbReference type="SUPFAM" id="SSF56112">
    <property type="entry name" value="Protein kinase-like (PK-like)"/>
    <property type="match status" value="1"/>
</dbReference>
<feature type="domain" description="Ras-GEF" evidence="5">
    <location>
        <begin position="1042"/>
        <end position="1306"/>
    </location>
</feature>
<dbReference type="EMBL" id="VEVO01000018">
    <property type="protein sequence ID" value="KAF0027192.1"/>
    <property type="molecule type" value="Genomic_DNA"/>
</dbReference>
<dbReference type="PROSITE" id="PS51377">
    <property type="entry name" value="KIND"/>
    <property type="match status" value="1"/>
</dbReference>
<dbReference type="PROSITE" id="PS50009">
    <property type="entry name" value="RASGEF_CAT"/>
    <property type="match status" value="1"/>
</dbReference>
<evidence type="ECO:0000313" key="8">
    <source>
        <dbReference type="EMBL" id="KAF0027192.1"/>
    </source>
</evidence>
<dbReference type="PROSITE" id="PS50212">
    <property type="entry name" value="RASGEF_NTER"/>
    <property type="match status" value="1"/>
</dbReference>
<keyword evidence="1 3" id="KW-0344">Guanine-nucleotide releasing factor</keyword>
<reference evidence="8 9" key="1">
    <citation type="submission" date="2019-06" db="EMBL/GenBank/DDBJ databases">
        <title>Draft genomes of female and male turbot (Scophthalmus maximus).</title>
        <authorList>
            <person name="Xu H."/>
            <person name="Xu X.-W."/>
            <person name="Shao C."/>
            <person name="Chen S."/>
        </authorList>
    </citation>
    <scope>NUCLEOTIDE SEQUENCE [LARGE SCALE GENOMIC DNA]</scope>
    <source>
        <strain evidence="8">Ysfricsl-2016a</strain>
        <tissue evidence="8">Blood</tissue>
    </source>
</reference>
<dbReference type="Gene3D" id="1.10.840.10">
    <property type="entry name" value="Ras guanine-nucleotide exchange factors catalytic domain"/>
    <property type="match status" value="1"/>
</dbReference>
<dbReference type="PANTHER" id="PTHR21560:SF0">
    <property type="entry name" value="KINASE NON-CATALYTIC C-LOBE DOMAIN-CONTAINING PROTEIN 1"/>
    <property type="match status" value="1"/>
</dbReference>
<proteinExistence type="predicted"/>
<evidence type="ECO:0000259" key="6">
    <source>
        <dbReference type="PROSITE" id="PS50212"/>
    </source>
</evidence>
<dbReference type="InterPro" id="IPR029899">
    <property type="entry name" value="KNDC1"/>
</dbReference>
<dbReference type="InterPro" id="IPR000651">
    <property type="entry name" value="Ras-like_Gua-exchang_fac_N"/>
</dbReference>
<dbReference type="Pfam" id="PF00617">
    <property type="entry name" value="RasGEF"/>
    <property type="match status" value="1"/>
</dbReference>
<evidence type="ECO:0000256" key="4">
    <source>
        <dbReference type="SAM" id="MobiDB-lite"/>
    </source>
</evidence>
<evidence type="ECO:0000313" key="9">
    <source>
        <dbReference type="Proteomes" id="UP000438429"/>
    </source>
</evidence>
<feature type="region of interest" description="Disordered" evidence="4">
    <location>
        <begin position="1"/>
        <end position="29"/>
    </location>
</feature>
<dbReference type="InterPro" id="IPR001895">
    <property type="entry name" value="RASGEF_cat_dom"/>
</dbReference>
<evidence type="ECO:0000256" key="2">
    <source>
        <dbReference type="ARBA" id="ARBA00022737"/>
    </source>
</evidence>
<organism evidence="8 9">
    <name type="scientific">Scophthalmus maximus</name>
    <name type="common">Turbot</name>
    <name type="synonym">Psetta maxima</name>
    <dbReference type="NCBI Taxonomy" id="52904"/>
    <lineage>
        <taxon>Eukaryota</taxon>
        <taxon>Metazoa</taxon>
        <taxon>Chordata</taxon>
        <taxon>Craniata</taxon>
        <taxon>Vertebrata</taxon>
        <taxon>Euteleostomi</taxon>
        <taxon>Actinopterygii</taxon>
        <taxon>Neopterygii</taxon>
        <taxon>Teleostei</taxon>
        <taxon>Neoteleostei</taxon>
        <taxon>Acanthomorphata</taxon>
        <taxon>Carangaria</taxon>
        <taxon>Pleuronectiformes</taxon>
        <taxon>Pleuronectoidei</taxon>
        <taxon>Scophthalmidae</taxon>
        <taxon>Scophthalmus</taxon>
    </lineage>
</organism>